<accession>A0ACA9LRS4</accession>
<proteinExistence type="predicted"/>
<dbReference type="EMBL" id="CAJVQC010004945">
    <property type="protein sequence ID" value="CAG8547133.1"/>
    <property type="molecule type" value="Genomic_DNA"/>
</dbReference>
<dbReference type="Proteomes" id="UP000789920">
    <property type="component" value="Unassembled WGS sequence"/>
</dbReference>
<name>A0ACA9LRS4_9GLOM</name>
<comment type="caution">
    <text evidence="1">The sequence shown here is derived from an EMBL/GenBank/DDBJ whole genome shotgun (WGS) entry which is preliminary data.</text>
</comment>
<evidence type="ECO:0000313" key="1">
    <source>
        <dbReference type="EMBL" id="CAG8547133.1"/>
    </source>
</evidence>
<reference evidence="1" key="1">
    <citation type="submission" date="2021-06" db="EMBL/GenBank/DDBJ databases">
        <authorList>
            <person name="Kallberg Y."/>
            <person name="Tangrot J."/>
            <person name="Rosling A."/>
        </authorList>
    </citation>
    <scope>NUCLEOTIDE SEQUENCE</scope>
    <source>
        <strain evidence="1">MA461A</strain>
    </source>
</reference>
<sequence>VNENNLTKLDNNINKTGDNDEVDINPNRVTYKNLSNDTITLIDEEDWNAVKWEAKRSQNYHISMFFS</sequence>
<feature type="non-terminal residue" evidence="1">
    <location>
        <position position="1"/>
    </location>
</feature>
<gene>
    <name evidence="1" type="ORF">RPERSI_LOCUS3802</name>
</gene>
<evidence type="ECO:0000313" key="2">
    <source>
        <dbReference type="Proteomes" id="UP000789920"/>
    </source>
</evidence>
<protein>
    <submittedName>
        <fullName evidence="1">28188_t:CDS:1</fullName>
    </submittedName>
</protein>
<keyword evidence="2" id="KW-1185">Reference proteome</keyword>
<organism evidence="1 2">
    <name type="scientific">Racocetra persica</name>
    <dbReference type="NCBI Taxonomy" id="160502"/>
    <lineage>
        <taxon>Eukaryota</taxon>
        <taxon>Fungi</taxon>
        <taxon>Fungi incertae sedis</taxon>
        <taxon>Mucoromycota</taxon>
        <taxon>Glomeromycotina</taxon>
        <taxon>Glomeromycetes</taxon>
        <taxon>Diversisporales</taxon>
        <taxon>Gigasporaceae</taxon>
        <taxon>Racocetra</taxon>
    </lineage>
</organism>